<proteinExistence type="predicted"/>
<name>A0A6M2EL80_9ROSI</name>
<dbReference type="EMBL" id="GILB01004645">
    <property type="protein sequence ID" value="NUU84978.1"/>
    <property type="molecule type" value="Transcribed_RNA"/>
</dbReference>
<dbReference type="AlphaFoldDB" id="A0A6M2EL80"/>
<organism evidence="1">
    <name type="scientific">Populus davidiana</name>
    <dbReference type="NCBI Taxonomy" id="266767"/>
    <lineage>
        <taxon>Eukaryota</taxon>
        <taxon>Viridiplantae</taxon>
        <taxon>Streptophyta</taxon>
        <taxon>Embryophyta</taxon>
        <taxon>Tracheophyta</taxon>
        <taxon>Spermatophyta</taxon>
        <taxon>Magnoliopsida</taxon>
        <taxon>eudicotyledons</taxon>
        <taxon>Gunneridae</taxon>
        <taxon>Pentapetalae</taxon>
        <taxon>rosids</taxon>
        <taxon>fabids</taxon>
        <taxon>Malpighiales</taxon>
        <taxon>Salicaceae</taxon>
        <taxon>Saliceae</taxon>
        <taxon>Populus</taxon>
    </lineage>
</organism>
<reference evidence="1" key="1">
    <citation type="submission" date="2020-03" db="EMBL/GenBank/DDBJ databases">
        <authorList>
            <person name="Zhang R."/>
        </authorList>
    </citation>
    <scope>NUCLEOTIDE SEQUENCE</scope>
</reference>
<protein>
    <submittedName>
        <fullName evidence="1">Uncharacterized protein</fullName>
    </submittedName>
</protein>
<evidence type="ECO:0000313" key="1">
    <source>
        <dbReference type="EMBL" id="NUU84978.1"/>
    </source>
</evidence>
<accession>A0A6M2EL80</accession>
<sequence length="183" mass="20464">MGPHSTISSRVRASMGSFWTLISLFKMEKEFGEAVVSYLTKRPLKLGSCLLLLDKRLLPYKLASAHMCSACNGGHPLTGDDYSGNRAEDVKPMVGMDGHSLLLAVSFYGDFDLVELRKFMIIIDNFHTYAGAHLAEKQDSGILFFWRGRNRMRRVTKGQLLQAIPSISGINPPTCRRCGIFFE</sequence>